<proteinExistence type="predicted"/>
<dbReference type="Proteomes" id="UP000192366">
    <property type="component" value="Unassembled WGS sequence"/>
</dbReference>
<feature type="chain" id="PRO_5012732793" evidence="1">
    <location>
        <begin position="29"/>
        <end position="117"/>
    </location>
</feature>
<keyword evidence="3" id="KW-1185">Reference proteome</keyword>
<gene>
    <name evidence="2" type="ORF">BST17_21550</name>
</gene>
<evidence type="ECO:0000313" key="2">
    <source>
        <dbReference type="EMBL" id="ORA02862.1"/>
    </source>
</evidence>
<reference evidence="2 3" key="1">
    <citation type="submission" date="2017-02" db="EMBL/GenBank/DDBJ databases">
        <title>The new phylogeny of genus Mycobacterium.</title>
        <authorList>
            <person name="Tortoli E."/>
            <person name="Trovato A."/>
            <person name="Cirillo D.M."/>
        </authorList>
    </citation>
    <scope>NUCLEOTIDE SEQUENCE [LARGE SCALE GENOMIC DNA]</scope>
    <source>
        <strain evidence="2 3">DSM 45578</strain>
    </source>
</reference>
<dbReference type="OrthoDB" id="4629024at2"/>
<protein>
    <submittedName>
        <fullName evidence="2">Uncharacterized protein</fullName>
    </submittedName>
</protein>
<dbReference type="AlphaFoldDB" id="A0A1W9YSH1"/>
<dbReference type="RefSeq" id="WP_083060939.1">
    <property type="nucleotide sequence ID" value="NZ_JACKVM010000005.1"/>
</dbReference>
<evidence type="ECO:0000256" key="1">
    <source>
        <dbReference type="SAM" id="SignalP"/>
    </source>
</evidence>
<accession>A0A1W9YSH1</accession>
<keyword evidence="1" id="KW-0732">Signal</keyword>
<name>A0A1W9YSH1_MYCBA</name>
<evidence type="ECO:0000313" key="3">
    <source>
        <dbReference type="Proteomes" id="UP000192366"/>
    </source>
</evidence>
<feature type="signal peptide" evidence="1">
    <location>
        <begin position="1"/>
        <end position="28"/>
    </location>
</feature>
<organism evidence="2 3">
    <name type="scientific">Mycolicibacterium bacteremicum</name>
    <name type="common">Mycobacterium bacteremicum</name>
    <dbReference type="NCBI Taxonomy" id="564198"/>
    <lineage>
        <taxon>Bacteria</taxon>
        <taxon>Bacillati</taxon>
        <taxon>Actinomycetota</taxon>
        <taxon>Actinomycetes</taxon>
        <taxon>Mycobacteriales</taxon>
        <taxon>Mycobacteriaceae</taxon>
        <taxon>Mycolicibacterium</taxon>
    </lineage>
</organism>
<comment type="caution">
    <text evidence="2">The sequence shown here is derived from an EMBL/GenBank/DDBJ whole genome shotgun (WGS) entry which is preliminary data.</text>
</comment>
<sequence>MTKPLSLTALGMLTAAALLSLSSAVASADIAEVSPSPEVTIDTPAHKGDNAVRAAPYGEVEAQGTVRDCKKEVVCAQGKVADTVEAKVGSKAAPFNLESNGEFTFDPPIGNWTPLAP</sequence>
<dbReference type="EMBL" id="MVHJ01000023">
    <property type="protein sequence ID" value="ORA02862.1"/>
    <property type="molecule type" value="Genomic_DNA"/>
</dbReference>